<feature type="domain" description="PHD-type" evidence="11">
    <location>
        <begin position="334"/>
        <end position="465"/>
    </location>
</feature>
<gene>
    <name evidence="12" type="ORF">C0J50_7054</name>
</gene>
<comment type="subcellular location">
    <subcellularLocation>
        <location evidence="1">Nucleus</location>
    </subcellularLocation>
</comment>
<accession>A0AAD5F9C1</accession>
<reference evidence="12" key="1">
    <citation type="submission" date="2018-07" db="EMBL/GenBank/DDBJ databases">
        <title>Comparative genomics of catfishes provides insights into carnivory and benthic adaptation.</title>
        <authorList>
            <person name="Zhang Y."/>
            <person name="Wang D."/>
            <person name="Peng Z."/>
            <person name="Zheng S."/>
            <person name="Shao F."/>
            <person name="Tao W."/>
        </authorList>
    </citation>
    <scope>NUCLEOTIDE SEQUENCE</scope>
    <source>
        <strain evidence="12">Chongqing</strain>
    </source>
</reference>
<dbReference type="InterPro" id="IPR001965">
    <property type="entry name" value="Znf_PHD"/>
</dbReference>
<feature type="compositionally biased region" description="Polar residues" evidence="10">
    <location>
        <begin position="179"/>
        <end position="198"/>
    </location>
</feature>
<dbReference type="InterPro" id="IPR034732">
    <property type="entry name" value="EPHD"/>
</dbReference>
<evidence type="ECO:0000256" key="7">
    <source>
        <dbReference type="ARBA" id="ARBA00022843"/>
    </source>
</evidence>
<dbReference type="InterPro" id="IPR013083">
    <property type="entry name" value="Znf_RING/FYVE/PHD"/>
</dbReference>
<feature type="region of interest" description="Disordered" evidence="10">
    <location>
        <begin position="128"/>
        <end position="258"/>
    </location>
</feature>
<keyword evidence="5" id="KW-0863">Zinc-finger</keyword>
<evidence type="ECO:0000313" key="13">
    <source>
        <dbReference type="Proteomes" id="UP001205998"/>
    </source>
</evidence>
<name>A0AAD5F9C1_SILAS</name>
<evidence type="ECO:0000259" key="11">
    <source>
        <dbReference type="PROSITE" id="PS51805"/>
    </source>
</evidence>
<proteinExistence type="predicted"/>
<keyword evidence="6" id="KW-0862">Zinc</keyword>
<evidence type="ECO:0000256" key="3">
    <source>
        <dbReference type="ARBA" id="ARBA00022553"/>
    </source>
</evidence>
<keyword evidence="13" id="KW-1185">Reference proteome</keyword>
<dbReference type="GO" id="GO:0005634">
    <property type="term" value="C:nucleus"/>
    <property type="evidence" value="ECO:0007669"/>
    <property type="project" value="UniProtKB-SubCell"/>
</dbReference>
<evidence type="ECO:0000256" key="10">
    <source>
        <dbReference type="SAM" id="MobiDB-lite"/>
    </source>
</evidence>
<keyword evidence="7" id="KW-0832">Ubl conjugation</keyword>
<evidence type="ECO:0000256" key="1">
    <source>
        <dbReference type="ARBA" id="ARBA00004123"/>
    </source>
</evidence>
<comment type="caution">
    <text evidence="12">The sequence shown here is derived from an EMBL/GenBank/DDBJ whole genome shotgun (WGS) entry which is preliminary data.</text>
</comment>
<keyword evidence="4" id="KW-0479">Metal-binding</keyword>
<keyword evidence="3" id="KW-0597">Phosphoprotein</keyword>
<dbReference type="EMBL" id="MU592027">
    <property type="protein sequence ID" value="KAI5607302.1"/>
    <property type="molecule type" value="Genomic_DNA"/>
</dbReference>
<keyword evidence="9" id="KW-0539">Nucleus</keyword>
<feature type="compositionally biased region" description="Low complexity" evidence="10">
    <location>
        <begin position="199"/>
        <end position="208"/>
    </location>
</feature>
<evidence type="ECO:0000313" key="12">
    <source>
        <dbReference type="EMBL" id="KAI5607302.1"/>
    </source>
</evidence>
<dbReference type="GO" id="GO:0008270">
    <property type="term" value="F:zinc ion binding"/>
    <property type="evidence" value="ECO:0007669"/>
    <property type="project" value="UniProtKB-KW"/>
</dbReference>
<protein>
    <recommendedName>
        <fullName evidence="11">PHD-type domain-containing protein</fullName>
    </recommendedName>
</protein>
<evidence type="ECO:0000256" key="8">
    <source>
        <dbReference type="ARBA" id="ARBA00023159"/>
    </source>
</evidence>
<dbReference type="SMART" id="SM00249">
    <property type="entry name" value="PHD"/>
    <property type="match status" value="1"/>
</dbReference>
<evidence type="ECO:0000256" key="5">
    <source>
        <dbReference type="ARBA" id="ARBA00022771"/>
    </source>
</evidence>
<evidence type="ECO:0000256" key="4">
    <source>
        <dbReference type="ARBA" id="ARBA00022723"/>
    </source>
</evidence>
<dbReference type="PANTHER" id="PTHR14955">
    <property type="entry name" value="RETINOIC ACID INDUCED 1/TRANSCRIPTION FACTOR 20"/>
    <property type="match status" value="1"/>
</dbReference>
<dbReference type="AlphaFoldDB" id="A0AAD5F9C1"/>
<evidence type="ECO:0000256" key="9">
    <source>
        <dbReference type="ARBA" id="ARBA00023242"/>
    </source>
</evidence>
<dbReference type="CDD" id="cd15668">
    <property type="entry name" value="ePHD_RAI1_like"/>
    <property type="match status" value="1"/>
</dbReference>
<keyword evidence="2" id="KW-1017">Isopeptide bond</keyword>
<dbReference type="PANTHER" id="PTHR14955:SF8">
    <property type="entry name" value="SI:CH211-165G14.1-RELATED"/>
    <property type="match status" value="1"/>
</dbReference>
<dbReference type="Pfam" id="PF13771">
    <property type="entry name" value="zf-HC5HC2H"/>
    <property type="match status" value="1"/>
</dbReference>
<feature type="compositionally biased region" description="Polar residues" evidence="10">
    <location>
        <begin position="102"/>
        <end position="112"/>
    </location>
</feature>
<keyword evidence="8" id="KW-0010">Activator</keyword>
<organism evidence="12 13">
    <name type="scientific">Silurus asotus</name>
    <name type="common">Amur catfish</name>
    <name type="synonym">Parasilurus asotus</name>
    <dbReference type="NCBI Taxonomy" id="30991"/>
    <lineage>
        <taxon>Eukaryota</taxon>
        <taxon>Metazoa</taxon>
        <taxon>Chordata</taxon>
        <taxon>Craniata</taxon>
        <taxon>Vertebrata</taxon>
        <taxon>Euteleostomi</taxon>
        <taxon>Actinopterygii</taxon>
        <taxon>Neopterygii</taxon>
        <taxon>Teleostei</taxon>
        <taxon>Ostariophysi</taxon>
        <taxon>Siluriformes</taxon>
        <taxon>Siluridae</taxon>
        <taxon>Silurus</taxon>
    </lineage>
</organism>
<evidence type="ECO:0000256" key="6">
    <source>
        <dbReference type="ARBA" id="ARBA00022833"/>
    </source>
</evidence>
<evidence type="ECO:0000256" key="2">
    <source>
        <dbReference type="ARBA" id="ARBA00022499"/>
    </source>
</evidence>
<sequence length="501" mass="55140">MPVVLLLSVVMDPLSRLSFMNPQDHLSQPLDLCKRITQDEDLVKMPRRSDRTSVTHRIRSRCSDFIYESSFSPFNRLAHIQTTNTDIRNSERNGDGPEETPSPLSGSSASLRAVETLSSECSGFGRAESISSAESDVIEVPPNVPGSDGTSRRLRVSENSSHLLDSDVLQDSDSLESRNVASTSETENVFIPTQNRPGSSASSSSSQKRAPEAKRKRARPCKKARANTTKKKKKKQQQQRYGLSSASPPAFPSHGPEIKLKYTSCKDEKREGRGNAFAPYVHVKFSACTVVNFEEDVQVRKQQRQPAASPGIVPTTSCLQLGRLGSDSRGQTGEVCCLCGRTANAAGLGDLHGPYHPCGADRNTPPTRLLINGHEDGGVKSRETWVHEDCSIWSSGVFLIKGRLYGLEEALRLAQEAVCSCCHRGGATLGCFFKGCSSNYHFPCALQAGCVFNEENFTLRCPKHKVSNTHTHTHTHTPYPIKMKYLYSSYSFLLCSFFPSE</sequence>
<dbReference type="InterPro" id="IPR052440">
    <property type="entry name" value="Trans_Reg/Chrom_Remod"/>
</dbReference>
<dbReference type="Proteomes" id="UP001205998">
    <property type="component" value="Unassembled WGS sequence"/>
</dbReference>
<dbReference type="FunFam" id="3.30.40.10:FF:000116">
    <property type="entry name" value="Transcription factor 20 (AR1)"/>
    <property type="match status" value="1"/>
</dbReference>
<dbReference type="Gene3D" id="3.30.40.10">
    <property type="entry name" value="Zinc/RING finger domain, C3HC4 (zinc finger)"/>
    <property type="match status" value="1"/>
</dbReference>
<feature type="compositionally biased region" description="Basic residues" evidence="10">
    <location>
        <begin position="214"/>
        <end position="237"/>
    </location>
</feature>
<dbReference type="PROSITE" id="PS51805">
    <property type="entry name" value="EPHD"/>
    <property type="match status" value="1"/>
</dbReference>
<dbReference type="GO" id="GO:0006357">
    <property type="term" value="P:regulation of transcription by RNA polymerase II"/>
    <property type="evidence" value="ECO:0007669"/>
    <property type="project" value="TreeGrafter"/>
</dbReference>
<feature type="region of interest" description="Disordered" evidence="10">
    <location>
        <begin position="85"/>
        <end position="112"/>
    </location>
</feature>